<feature type="transmembrane region" description="Helical" evidence="1">
    <location>
        <begin position="75"/>
        <end position="94"/>
    </location>
</feature>
<feature type="transmembrane region" description="Helical" evidence="1">
    <location>
        <begin position="48"/>
        <end position="68"/>
    </location>
</feature>
<dbReference type="GeneID" id="303304627"/>
<dbReference type="NCBIfam" id="TIGR00843">
    <property type="entry name" value="benE"/>
    <property type="match status" value="1"/>
</dbReference>
<proteinExistence type="predicted"/>
<organism evidence="2 3">
    <name type="scientific">Glutamicibacter ardleyensis</name>
    <dbReference type="NCBI Taxonomy" id="225894"/>
    <lineage>
        <taxon>Bacteria</taxon>
        <taxon>Bacillati</taxon>
        <taxon>Actinomycetota</taxon>
        <taxon>Actinomycetes</taxon>
        <taxon>Micrococcales</taxon>
        <taxon>Micrococcaceae</taxon>
        <taxon>Glutamicibacter</taxon>
    </lineage>
</organism>
<dbReference type="PANTHER" id="PTHR30199:SF0">
    <property type="entry name" value="INNER MEMBRANE PROTEIN YDCO"/>
    <property type="match status" value="1"/>
</dbReference>
<feature type="transmembrane region" description="Helical" evidence="1">
    <location>
        <begin position="100"/>
        <end position="119"/>
    </location>
</feature>
<feature type="transmembrane region" description="Helical" evidence="1">
    <location>
        <begin position="174"/>
        <end position="193"/>
    </location>
</feature>
<keyword evidence="1" id="KW-1133">Transmembrane helix</keyword>
<keyword evidence="1" id="KW-0812">Transmembrane</keyword>
<feature type="transmembrane region" description="Helical" evidence="1">
    <location>
        <begin position="213"/>
        <end position="232"/>
    </location>
</feature>
<feature type="transmembrane region" description="Helical" evidence="1">
    <location>
        <begin position="356"/>
        <end position="389"/>
    </location>
</feature>
<feature type="transmembrane region" description="Helical" evidence="1">
    <location>
        <begin position="302"/>
        <end position="319"/>
    </location>
</feature>
<feature type="transmembrane region" description="Helical" evidence="1">
    <location>
        <begin position="253"/>
        <end position="282"/>
    </location>
</feature>
<feature type="transmembrane region" description="Helical" evidence="1">
    <location>
        <begin position="12"/>
        <end position="36"/>
    </location>
</feature>
<feature type="transmembrane region" description="Helical" evidence="1">
    <location>
        <begin position="148"/>
        <end position="167"/>
    </location>
</feature>
<dbReference type="PANTHER" id="PTHR30199">
    <property type="entry name" value="MFS FAMILY TRANSPORTER, PREDICTED SUBSTRATE BENZOATE"/>
    <property type="match status" value="1"/>
</dbReference>
<evidence type="ECO:0000313" key="3">
    <source>
        <dbReference type="Proteomes" id="UP000606115"/>
    </source>
</evidence>
<feature type="transmembrane region" description="Helical" evidence="1">
    <location>
        <begin position="326"/>
        <end position="344"/>
    </location>
</feature>
<gene>
    <name evidence="2" type="primary">benE</name>
    <name evidence="2" type="ORF">GCM10007173_22700</name>
</gene>
<dbReference type="Proteomes" id="UP000606115">
    <property type="component" value="Unassembled WGS sequence"/>
</dbReference>
<feature type="transmembrane region" description="Helical" evidence="1">
    <location>
        <begin position="126"/>
        <end position="142"/>
    </location>
</feature>
<sequence>MTERTDTHVNGLAQAIIAGLVTTMVGFIASFAVVLAGLFQVGATESQAASGLLILSLGVGLCSIILSLRHRIPLTISWSTPGAAMLAALAPGAFSFEQAVGAFIVGGVLIMATGLLPFLQRLLTHIPVPIAQGMLAGVLLPLCLKPLTALSTIPVPAFGILLVFLLGLRFLPKFAVVLSMLAAVCFGLWHIAGTNAWAKLELLPTLEWVSPEFSWAAIVSISVPLVIVTMASQNIPGVAVAKSFGYTVPWRSSMLLTGAGTGVSAFFGGHAINLAAITAALASGPEAGVDPSKRWRAAVSSGGFYLLFAVFSALIVSVASASPAGLFQAAAGLALLATLTQSLLGAMHDVQWRLSALVTVLVAAGNVTLLGVGGAFWALLAGLLTHFIVERGARR</sequence>
<dbReference type="InterPro" id="IPR004711">
    <property type="entry name" value="Benzoate_Transporter"/>
</dbReference>
<dbReference type="Pfam" id="PF03594">
    <property type="entry name" value="BenE"/>
    <property type="match status" value="1"/>
</dbReference>
<name>A0ABQ2DLT2_9MICC</name>
<evidence type="ECO:0000256" key="1">
    <source>
        <dbReference type="SAM" id="Phobius"/>
    </source>
</evidence>
<reference evidence="3" key="1">
    <citation type="journal article" date="2019" name="Int. J. Syst. Evol. Microbiol.">
        <title>The Global Catalogue of Microorganisms (GCM) 10K type strain sequencing project: providing services to taxonomists for standard genome sequencing and annotation.</title>
        <authorList>
            <consortium name="The Broad Institute Genomics Platform"/>
            <consortium name="The Broad Institute Genome Sequencing Center for Infectious Disease"/>
            <person name="Wu L."/>
            <person name="Ma J."/>
        </authorList>
    </citation>
    <scope>NUCLEOTIDE SEQUENCE [LARGE SCALE GENOMIC DNA]</scope>
    <source>
        <strain evidence="3">CGMCC 1.3685</strain>
    </source>
</reference>
<keyword evidence="1" id="KW-0472">Membrane</keyword>
<keyword evidence="3" id="KW-1185">Reference proteome</keyword>
<dbReference type="EMBL" id="BMKX01000005">
    <property type="protein sequence ID" value="GGJ63285.1"/>
    <property type="molecule type" value="Genomic_DNA"/>
</dbReference>
<evidence type="ECO:0000313" key="2">
    <source>
        <dbReference type="EMBL" id="GGJ63285.1"/>
    </source>
</evidence>
<protein>
    <submittedName>
        <fullName evidence="2">Benzoate transporter</fullName>
    </submittedName>
</protein>
<accession>A0ABQ2DLT2</accession>
<comment type="caution">
    <text evidence="2">The sequence shown here is derived from an EMBL/GenBank/DDBJ whole genome shotgun (WGS) entry which is preliminary data.</text>
</comment>
<dbReference type="RefSeq" id="WP_188685785.1">
    <property type="nucleotide sequence ID" value="NZ_BMKX01000005.1"/>
</dbReference>